<evidence type="ECO:0000313" key="3">
    <source>
        <dbReference type="EMBL" id="ARN84581.1"/>
    </source>
</evidence>
<feature type="region of interest" description="Disordered" evidence="1">
    <location>
        <begin position="290"/>
        <end position="313"/>
    </location>
</feature>
<name>A0A1W6N489_9PROT</name>
<feature type="signal peptide" evidence="2">
    <location>
        <begin position="1"/>
        <end position="23"/>
    </location>
</feature>
<dbReference type="EMBL" id="CP008743">
    <property type="protein sequence ID" value="ARN84581.1"/>
    <property type="molecule type" value="Genomic_DNA"/>
</dbReference>
<keyword evidence="2" id="KW-0732">Signal</keyword>
<dbReference type="STRING" id="1414854.GQ61_03795"/>
<reference evidence="3 4" key="1">
    <citation type="submission" date="2014-06" db="EMBL/GenBank/DDBJ databases">
        <title>The genome of the endonuclear symbiont Nucleicultrix amoebiphila.</title>
        <authorList>
            <person name="Schulz F."/>
            <person name="Horn M."/>
        </authorList>
    </citation>
    <scope>NUCLEOTIDE SEQUENCE [LARGE SCALE GENOMIC DNA]</scope>
    <source>
        <strain evidence="3 4">FS5</strain>
    </source>
</reference>
<proteinExistence type="predicted"/>
<sequence length="313" mass="34008">MKNKHLLALIFGFWVAGTSYSIAADKPHPWVLQIVDEIKKYGQSEACADGRALRKNHQNCATKDGAAIAKIVCTTHDNVYRDKFEKGQCGSKAAKTWGGVEDVGTYFEKAIDLGKPDAIALACTPPLEQLRGKLKEVAEKKCQDGTVKPKAPARPTQAAPMVKPEELKKGAAFMEELKKVLQEGPKLKPVNRRISLGGAGKVTVEGQAISVPATTMPEITTQTKQDLLSASQQLSEALKNLNKSVEGGEGVSQGELPTVEKLTQNIQNAQTEQQVVDVVKKATQEVVQWESSKAKRQRELEAMRQKSNPLLGG</sequence>
<evidence type="ECO:0000256" key="2">
    <source>
        <dbReference type="SAM" id="SignalP"/>
    </source>
</evidence>
<keyword evidence="4" id="KW-1185">Reference proteome</keyword>
<dbReference type="Proteomes" id="UP000237351">
    <property type="component" value="Chromosome"/>
</dbReference>
<protein>
    <submittedName>
        <fullName evidence="3">Uncharacterized protein</fullName>
    </submittedName>
</protein>
<accession>A0A1W6N489</accession>
<organism evidence="3 4">
    <name type="scientific">Candidatus Nucleicultrix amoebiphila FS5</name>
    <dbReference type="NCBI Taxonomy" id="1414854"/>
    <lineage>
        <taxon>Bacteria</taxon>
        <taxon>Pseudomonadati</taxon>
        <taxon>Pseudomonadota</taxon>
        <taxon>Alphaproteobacteria</taxon>
        <taxon>Holosporales</taxon>
        <taxon>Candidatus Nucleicultricaceae</taxon>
        <taxon>Candidatus Nucleicultrix</taxon>
    </lineage>
</organism>
<gene>
    <name evidence="3" type="ORF">GQ61_03795</name>
</gene>
<dbReference type="RefSeq" id="WP_085784023.1">
    <property type="nucleotide sequence ID" value="NZ_CP008743.1"/>
</dbReference>
<feature type="chain" id="PRO_5012981184" evidence="2">
    <location>
        <begin position="24"/>
        <end position="313"/>
    </location>
</feature>
<dbReference type="KEGG" id="naf:GQ61_03795"/>
<dbReference type="AlphaFoldDB" id="A0A1W6N489"/>
<evidence type="ECO:0000313" key="4">
    <source>
        <dbReference type="Proteomes" id="UP000237351"/>
    </source>
</evidence>
<evidence type="ECO:0000256" key="1">
    <source>
        <dbReference type="SAM" id="MobiDB-lite"/>
    </source>
</evidence>